<name>A0A9E4N486_9GAMM</name>
<evidence type="ECO:0000313" key="1">
    <source>
        <dbReference type="EMBL" id="MCG7946612.1"/>
    </source>
</evidence>
<dbReference type="EMBL" id="JAEPCM010000331">
    <property type="protein sequence ID" value="MCG7946612.1"/>
    <property type="molecule type" value="Genomic_DNA"/>
</dbReference>
<organism evidence="1 2">
    <name type="scientific">Candidatus Thiodiazotropha taylori</name>
    <dbReference type="NCBI Taxonomy" id="2792791"/>
    <lineage>
        <taxon>Bacteria</taxon>
        <taxon>Pseudomonadati</taxon>
        <taxon>Pseudomonadota</taxon>
        <taxon>Gammaproteobacteria</taxon>
        <taxon>Chromatiales</taxon>
        <taxon>Sedimenticolaceae</taxon>
        <taxon>Candidatus Thiodiazotropha</taxon>
    </lineage>
</organism>
<accession>A0A9E4N486</accession>
<dbReference type="AlphaFoldDB" id="A0A9E4N486"/>
<dbReference type="Proteomes" id="UP000886667">
    <property type="component" value="Unassembled WGS sequence"/>
</dbReference>
<sequence length="332" mass="36375">MKHTSKLFFASVLCTQAFLFNGCGGSSSNNSSNDDANLGLPAEMQLIMLNALTGAYYSFDSTTETRTDINEMAAASQDSAVQNLQITDVSTIGHFFHWPDFRLSGTEELLDLKYLLMVPGYTPGDTIDADQFVQLTHLHDEELAAHSAEEFRDPEAGSAIAAGLERLNTFVTKQSELEEEIAEVIPAGEQLCRAYIDPYLEFELEQEEAGAEEGTGGEEHAHGALVHFALTQSGRVYFYEEHEGALEELQGFVTLDDVVTISDCNRTTIGRVSEDGVLIFIPDTQMLYLVDAHGGDFHQHSTWSASLLMPEGVNADMMAIIGSGGEHDHDHE</sequence>
<comment type="caution">
    <text evidence="1">The sequence shown here is derived from an EMBL/GenBank/DDBJ whole genome shotgun (WGS) entry which is preliminary data.</text>
</comment>
<reference evidence="1" key="1">
    <citation type="journal article" date="2021" name="Proc. Natl. Acad. Sci. U.S.A.">
        <title>Global biogeography of chemosynthetic symbionts reveals both localized and globally distributed symbiont groups. .</title>
        <authorList>
            <person name="Osvatic J.T."/>
            <person name="Wilkins L.G.E."/>
            <person name="Leibrecht L."/>
            <person name="Leray M."/>
            <person name="Zauner S."/>
            <person name="Polzin J."/>
            <person name="Camacho Y."/>
            <person name="Gros O."/>
            <person name="van Gils J.A."/>
            <person name="Eisen J.A."/>
            <person name="Petersen J.M."/>
            <person name="Yuen B."/>
        </authorList>
    </citation>
    <scope>NUCLEOTIDE SEQUENCE</scope>
    <source>
        <strain evidence="1">MAGclacostrist064TRANS</strain>
    </source>
</reference>
<proteinExistence type="predicted"/>
<gene>
    <name evidence="1" type="ORF">JAZ07_09755</name>
</gene>
<protein>
    <submittedName>
        <fullName evidence="1">Uncharacterized protein</fullName>
    </submittedName>
</protein>
<evidence type="ECO:0000313" key="2">
    <source>
        <dbReference type="Proteomes" id="UP000886667"/>
    </source>
</evidence>